<dbReference type="RefSeq" id="WP_246444832.1">
    <property type="nucleotide sequence ID" value="NZ_BAAALP010000121.1"/>
</dbReference>
<name>A0A7W3LY22_ACTNM</name>
<comment type="similarity">
    <text evidence="1">Belongs to the metallo-beta-lactamase superfamily.</text>
</comment>
<sequence>MHRETLVVNGIEVIALCDAVGPMGSALRRPLPETFPGAADGLWERVREREPGAFGADGGWRLHFHCFLLRGADGALTLVDTGIGGADSPAALWAPVPGRLVAALAEAGVAAGEVGTVVLTHLHSDHASGAVAGGAPVFPNARHVVQARELAAVDRVMEERVVEPLRDLLRVVEGTVRLRAGVEVVPTPGHTPGHQSVAVGDVLVSGDVVLHPVQLADPRVRYVYDDDPGRAVETRVAVLEGLRARGGVLAAPHLPSPFVRVE</sequence>
<dbReference type="Proteomes" id="UP000572680">
    <property type="component" value="Unassembled WGS sequence"/>
</dbReference>
<evidence type="ECO:0000256" key="4">
    <source>
        <dbReference type="ARBA" id="ARBA00022833"/>
    </source>
</evidence>
<evidence type="ECO:0000256" key="1">
    <source>
        <dbReference type="ARBA" id="ARBA00007749"/>
    </source>
</evidence>
<dbReference type="Pfam" id="PF00753">
    <property type="entry name" value="Lactamase_B"/>
    <property type="match status" value="1"/>
</dbReference>
<dbReference type="GO" id="GO:0046872">
    <property type="term" value="F:metal ion binding"/>
    <property type="evidence" value="ECO:0007669"/>
    <property type="project" value="UniProtKB-KW"/>
</dbReference>
<keyword evidence="7" id="KW-1185">Reference proteome</keyword>
<dbReference type="Gene3D" id="3.60.15.10">
    <property type="entry name" value="Ribonuclease Z/Hydroxyacylglutathione hydrolase-like"/>
    <property type="match status" value="1"/>
</dbReference>
<dbReference type="SMART" id="SM00849">
    <property type="entry name" value="Lactamase_B"/>
    <property type="match status" value="1"/>
</dbReference>
<evidence type="ECO:0000256" key="3">
    <source>
        <dbReference type="ARBA" id="ARBA00022801"/>
    </source>
</evidence>
<dbReference type="InterPro" id="IPR001279">
    <property type="entry name" value="Metallo-B-lactamas"/>
</dbReference>
<evidence type="ECO:0000313" key="6">
    <source>
        <dbReference type="EMBL" id="MBA8956464.1"/>
    </source>
</evidence>
<proteinExistence type="inferred from homology"/>
<dbReference type="PANTHER" id="PTHR42978">
    <property type="entry name" value="QUORUM-QUENCHING LACTONASE YTNP-RELATED-RELATED"/>
    <property type="match status" value="1"/>
</dbReference>
<protein>
    <submittedName>
        <fullName evidence="6">Glyoxylase-like metal-dependent hydrolase (Beta-lactamase superfamily II)</fullName>
    </submittedName>
</protein>
<evidence type="ECO:0000259" key="5">
    <source>
        <dbReference type="SMART" id="SM00849"/>
    </source>
</evidence>
<keyword evidence="2" id="KW-0479">Metal-binding</keyword>
<reference evidence="6 7" key="1">
    <citation type="submission" date="2020-08" db="EMBL/GenBank/DDBJ databases">
        <title>Genomic Encyclopedia of Type Strains, Phase IV (KMG-IV): sequencing the most valuable type-strain genomes for metagenomic binning, comparative biology and taxonomic classification.</title>
        <authorList>
            <person name="Goeker M."/>
        </authorList>
    </citation>
    <scope>NUCLEOTIDE SEQUENCE [LARGE SCALE GENOMIC DNA]</scope>
    <source>
        <strain evidence="6 7">DSM 44197</strain>
    </source>
</reference>
<dbReference type="GO" id="GO:0016787">
    <property type="term" value="F:hydrolase activity"/>
    <property type="evidence" value="ECO:0007669"/>
    <property type="project" value="UniProtKB-KW"/>
</dbReference>
<gene>
    <name evidence="6" type="ORF">HNR61_008147</name>
</gene>
<keyword evidence="4" id="KW-0862">Zinc</keyword>
<organism evidence="6 7">
    <name type="scientific">Actinomadura namibiensis</name>
    <dbReference type="NCBI Taxonomy" id="182080"/>
    <lineage>
        <taxon>Bacteria</taxon>
        <taxon>Bacillati</taxon>
        <taxon>Actinomycetota</taxon>
        <taxon>Actinomycetes</taxon>
        <taxon>Streptosporangiales</taxon>
        <taxon>Thermomonosporaceae</taxon>
        <taxon>Actinomadura</taxon>
    </lineage>
</organism>
<accession>A0A7W3LY22</accession>
<keyword evidence="3 6" id="KW-0378">Hydrolase</keyword>
<dbReference type="SUPFAM" id="SSF56281">
    <property type="entry name" value="Metallo-hydrolase/oxidoreductase"/>
    <property type="match status" value="1"/>
</dbReference>
<dbReference type="AlphaFoldDB" id="A0A7W3LY22"/>
<evidence type="ECO:0000256" key="2">
    <source>
        <dbReference type="ARBA" id="ARBA00022723"/>
    </source>
</evidence>
<dbReference type="EMBL" id="JACJIA010000016">
    <property type="protein sequence ID" value="MBA8956464.1"/>
    <property type="molecule type" value="Genomic_DNA"/>
</dbReference>
<dbReference type="PANTHER" id="PTHR42978:SF6">
    <property type="entry name" value="QUORUM-QUENCHING LACTONASE YTNP-RELATED"/>
    <property type="match status" value="1"/>
</dbReference>
<comment type="caution">
    <text evidence="6">The sequence shown here is derived from an EMBL/GenBank/DDBJ whole genome shotgun (WGS) entry which is preliminary data.</text>
</comment>
<evidence type="ECO:0000313" key="7">
    <source>
        <dbReference type="Proteomes" id="UP000572680"/>
    </source>
</evidence>
<dbReference type="InterPro" id="IPR036866">
    <property type="entry name" value="RibonucZ/Hydroxyglut_hydro"/>
</dbReference>
<dbReference type="InterPro" id="IPR051013">
    <property type="entry name" value="MBL_superfamily_lactonases"/>
</dbReference>
<feature type="domain" description="Metallo-beta-lactamase" evidence="5">
    <location>
        <begin position="63"/>
        <end position="253"/>
    </location>
</feature>